<accession>A0ABY2AH46</accession>
<reference evidence="3 4" key="1">
    <citation type="submission" date="2019-02" db="EMBL/GenBank/DDBJ databases">
        <title>Kribbella capetownensis sp. nov. and Kribbella speibonae sp. nov., isolated from soil.</title>
        <authorList>
            <person name="Curtis S.M."/>
            <person name="Norton I."/>
            <person name="Everest G.J."/>
            <person name="Meyers P.R."/>
        </authorList>
    </citation>
    <scope>NUCLEOTIDE SEQUENCE [LARGE SCALE GENOMIC DNA]</scope>
    <source>
        <strain evidence="3 4">SK5</strain>
    </source>
</reference>
<dbReference type="Pfam" id="PF18476">
    <property type="entry name" value="PIN_8"/>
    <property type="match status" value="1"/>
</dbReference>
<comment type="caution">
    <text evidence="3">The sequence shown here is derived from an EMBL/GenBank/DDBJ whole genome shotgun (WGS) entry which is preliminary data.</text>
</comment>
<protein>
    <recommendedName>
        <fullName evidence="2">PIN like domain-containing protein</fullName>
    </recommendedName>
</protein>
<dbReference type="Proteomes" id="UP000292385">
    <property type="component" value="Unassembled WGS sequence"/>
</dbReference>
<sequence length="430" mass="48137">MGREHRNGAGGGSIFEGFEGYLTSDEQQLREALQSAMVVFDTNVLLNLYRYSDETRRSVVEVMTAIGDRLWIPHQVMEEFWRNRERALTSPIGEVRQSSEDLSKNLNQARDVLRGWVNKAALSADEATPVEKQLTEAFEAAQGLLDNLLDEDDVNRARNTHHDPVVALLEPALSGRIGAPMSAEKYKAAVKEGNRRVETGEPPGFADAKKAGRSPEDASGDYLVWEQLLGEAERRRVPVVFVTGDVKRDWWRYESSNPRGPRIELCRELADRCGTQLCMLRPEQLLELADALSVAVEPAAVQNVERTARSERTTSISDDQTTGWTAPAVEMMMHRLVGIAPVQEATIRVAAQNDGYIDRDEVYRLGDYEPERQLKGFTRPVNRVVQALRDSGDLPEDACDALSPVYDEMSRGFGWVDGFRVPDEVAQFLS</sequence>
<evidence type="ECO:0000313" key="3">
    <source>
        <dbReference type="EMBL" id="TCC28157.1"/>
    </source>
</evidence>
<evidence type="ECO:0000259" key="2">
    <source>
        <dbReference type="Pfam" id="PF18476"/>
    </source>
</evidence>
<name>A0ABY2AH46_9ACTN</name>
<feature type="compositionally biased region" description="Basic and acidic residues" evidence="1">
    <location>
        <begin position="207"/>
        <end position="216"/>
    </location>
</feature>
<proteinExistence type="predicted"/>
<organism evidence="3 4">
    <name type="scientific">Kribbella speibonae</name>
    <dbReference type="NCBI Taxonomy" id="1572660"/>
    <lineage>
        <taxon>Bacteria</taxon>
        <taxon>Bacillati</taxon>
        <taxon>Actinomycetota</taxon>
        <taxon>Actinomycetes</taxon>
        <taxon>Propionibacteriales</taxon>
        <taxon>Kribbellaceae</taxon>
        <taxon>Kribbella</taxon>
    </lineage>
</organism>
<dbReference type="RefSeq" id="WP_131460812.1">
    <property type="nucleotide sequence ID" value="NZ_SJJY01000001.1"/>
</dbReference>
<feature type="region of interest" description="Disordered" evidence="1">
    <location>
        <begin position="192"/>
        <end position="217"/>
    </location>
</feature>
<gene>
    <name evidence="3" type="ORF">E0H58_09625</name>
</gene>
<feature type="domain" description="PIN like" evidence="2">
    <location>
        <begin position="37"/>
        <end position="265"/>
    </location>
</feature>
<dbReference type="EMBL" id="SJJY01000001">
    <property type="protein sequence ID" value="TCC28157.1"/>
    <property type="molecule type" value="Genomic_DNA"/>
</dbReference>
<dbReference type="InterPro" id="IPR041578">
    <property type="entry name" value="PIN_8"/>
</dbReference>
<evidence type="ECO:0000313" key="4">
    <source>
        <dbReference type="Proteomes" id="UP000292385"/>
    </source>
</evidence>
<keyword evidence="4" id="KW-1185">Reference proteome</keyword>
<evidence type="ECO:0000256" key="1">
    <source>
        <dbReference type="SAM" id="MobiDB-lite"/>
    </source>
</evidence>